<evidence type="ECO:0000259" key="9">
    <source>
        <dbReference type="Pfam" id="PF07715"/>
    </source>
</evidence>
<dbReference type="InterPro" id="IPR037066">
    <property type="entry name" value="Plug_dom_sf"/>
</dbReference>
<keyword evidence="8" id="KW-0732">Signal</keyword>
<feature type="chain" id="PRO_5046401654" evidence="8">
    <location>
        <begin position="21"/>
        <end position="982"/>
    </location>
</feature>
<gene>
    <name evidence="10" type="ORF">ACFS6J_20795</name>
</gene>
<dbReference type="Pfam" id="PF13715">
    <property type="entry name" value="CarbopepD_reg_2"/>
    <property type="match status" value="1"/>
</dbReference>
<accession>A0ABW6B4A2</accession>
<comment type="caution">
    <text evidence="10">The sequence shown here is derived from an EMBL/GenBank/DDBJ whole genome shotgun (WGS) entry which is preliminary data.</text>
</comment>
<dbReference type="InterPro" id="IPR036942">
    <property type="entry name" value="Beta-barrel_TonB_sf"/>
</dbReference>
<dbReference type="EMBL" id="JBHUPA010000016">
    <property type="protein sequence ID" value="MFD2964251.1"/>
    <property type="molecule type" value="Genomic_DNA"/>
</dbReference>
<dbReference type="Gene3D" id="2.40.170.20">
    <property type="entry name" value="TonB-dependent receptor, beta-barrel domain"/>
    <property type="match status" value="1"/>
</dbReference>
<dbReference type="Gene3D" id="2.60.40.1120">
    <property type="entry name" value="Carboxypeptidase-like, regulatory domain"/>
    <property type="match status" value="1"/>
</dbReference>
<dbReference type="Proteomes" id="UP001597560">
    <property type="component" value="Unassembled WGS sequence"/>
</dbReference>
<evidence type="ECO:0000256" key="2">
    <source>
        <dbReference type="ARBA" id="ARBA00022448"/>
    </source>
</evidence>
<dbReference type="Gene3D" id="2.170.130.10">
    <property type="entry name" value="TonB-dependent receptor, plug domain"/>
    <property type="match status" value="1"/>
</dbReference>
<evidence type="ECO:0000256" key="1">
    <source>
        <dbReference type="ARBA" id="ARBA00004571"/>
    </source>
</evidence>
<evidence type="ECO:0000256" key="4">
    <source>
        <dbReference type="ARBA" id="ARBA00022692"/>
    </source>
</evidence>
<dbReference type="SUPFAM" id="SSF56935">
    <property type="entry name" value="Porins"/>
    <property type="match status" value="1"/>
</dbReference>
<proteinExistence type="inferred from homology"/>
<keyword evidence="5 7" id="KW-0472">Membrane</keyword>
<keyword evidence="4 7" id="KW-0812">Transmembrane</keyword>
<dbReference type="Pfam" id="PF07715">
    <property type="entry name" value="Plug"/>
    <property type="match status" value="1"/>
</dbReference>
<keyword evidence="3 7" id="KW-1134">Transmembrane beta strand</keyword>
<name>A0ABW6B4A2_9SPHI</name>
<keyword evidence="6 7" id="KW-0998">Cell outer membrane</keyword>
<dbReference type="InterPro" id="IPR023996">
    <property type="entry name" value="TonB-dep_OMP_SusC/RagA"/>
</dbReference>
<feature type="signal peptide" evidence="8">
    <location>
        <begin position="1"/>
        <end position="20"/>
    </location>
</feature>
<dbReference type="NCBIfam" id="TIGR04056">
    <property type="entry name" value="OMP_RagA_SusC"/>
    <property type="match status" value="1"/>
</dbReference>
<sequence length="982" mass="107731">MSRKLLLMIFLFFICISSYGQGTTVRGVVKDISGDALPGVSVKVKGGTGGTTTDGNGQFTLKTPDNAVLIFSYIGYQVKEEAVQGSSTLEITLLPSNQELDEVVVVGYGTQRKGDITGAVGVVSQEAFESRPNTQFGSILQGKTAGVQVSSPGGKPNAGLNIRIRGTSSITSSSDPLYVVDGVPIADTRSINPADIESMSILKDAASAAIYGAQGANGVVLITTKKGKEGKTRVDLNAYAGFSSVWRKLDVLNASQYRELMTALGRNTDWDRYTANTNWQDEVFQQGASQNYQLAFSGKSNKTTYYLSGGWTKQKGAVRSAEMDRYNFKVNLQQEVNNWLTLGTNLGYTRYHDVDVADNQAVNQGGVIMGILSTPPNIGIYNPNGTFTSNPFQDWENPIAFTDGSERGYRNQRVIGNAYAEITFLPGLKFRSNFGIDAGSGVYEYFLDPIRTSYGRAQEGIGRYNTDQRNYWIADNTLTYNKQLEKHNFGALLGMVAQKTQWENSETERTGFSGTSITTPNAGSVIRIANVSKREKANVSVIGRVNYDFDGKYLFTANFRADNSSNFGSENKWGYFPSFSAGWRLSKENFLNEVSWLDDLKLRAGWGIVGNDNVGEYAYWGRVASDANYPFGGVISPGTRPSTLQNDNLKWEETKQTNIGLDISVFNARLNFSADAYLKKTSDLLLNVPVPRATGFDYVLQNAGALENKGLEFQVNSRNLAGALKWETDLNISLNRNKVSDLAGTTIFGANISGRGDLSYTTVGNPIGMFYGYVFTGVDPQTGDALYLRNDGTSSNNPSPDDRRIIGNPNPDFIYGLTNTFGYKNFGFSIFLQGSQGNDIYNGTRVEMEGMIDAKNQTTAVLDRWTSPGQLTNVPRAVPDNTNNSRNSTRFVENGSYLRVKSVTLSYNLPETLLSRLKLSNVKVYVTGENLFTVTNYKGFDPEVNAFTNTNDATQNKNTFVGIDYGTYPQTRNLIFGLNVSF</sequence>
<dbReference type="NCBIfam" id="TIGR04057">
    <property type="entry name" value="SusC_RagA_signa"/>
    <property type="match status" value="1"/>
</dbReference>
<evidence type="ECO:0000256" key="6">
    <source>
        <dbReference type="ARBA" id="ARBA00023237"/>
    </source>
</evidence>
<dbReference type="SUPFAM" id="SSF49464">
    <property type="entry name" value="Carboxypeptidase regulatory domain-like"/>
    <property type="match status" value="1"/>
</dbReference>
<feature type="domain" description="TonB-dependent receptor plug" evidence="9">
    <location>
        <begin position="114"/>
        <end position="219"/>
    </location>
</feature>
<dbReference type="InterPro" id="IPR008969">
    <property type="entry name" value="CarboxyPept-like_regulatory"/>
</dbReference>
<evidence type="ECO:0000256" key="3">
    <source>
        <dbReference type="ARBA" id="ARBA00022452"/>
    </source>
</evidence>
<dbReference type="PROSITE" id="PS52016">
    <property type="entry name" value="TONB_DEPENDENT_REC_3"/>
    <property type="match status" value="1"/>
</dbReference>
<dbReference type="InterPro" id="IPR023997">
    <property type="entry name" value="TonB-dep_OMP_SusC/RagA_CS"/>
</dbReference>
<protein>
    <submittedName>
        <fullName evidence="10">SusC/RagA family TonB-linked outer membrane protein</fullName>
    </submittedName>
</protein>
<evidence type="ECO:0000256" key="7">
    <source>
        <dbReference type="PROSITE-ProRule" id="PRU01360"/>
    </source>
</evidence>
<dbReference type="RefSeq" id="WP_377612392.1">
    <property type="nucleotide sequence ID" value="NZ_JBHUPA010000016.1"/>
</dbReference>
<organism evidence="10 11">
    <name type="scientific">Olivibacter jilunii</name>
    <dbReference type="NCBI Taxonomy" id="985016"/>
    <lineage>
        <taxon>Bacteria</taxon>
        <taxon>Pseudomonadati</taxon>
        <taxon>Bacteroidota</taxon>
        <taxon>Sphingobacteriia</taxon>
        <taxon>Sphingobacteriales</taxon>
        <taxon>Sphingobacteriaceae</taxon>
        <taxon>Olivibacter</taxon>
    </lineage>
</organism>
<evidence type="ECO:0000313" key="10">
    <source>
        <dbReference type="EMBL" id="MFD2964251.1"/>
    </source>
</evidence>
<comment type="similarity">
    <text evidence="7">Belongs to the TonB-dependent receptor family.</text>
</comment>
<keyword evidence="2 7" id="KW-0813">Transport</keyword>
<evidence type="ECO:0000313" key="11">
    <source>
        <dbReference type="Proteomes" id="UP001597560"/>
    </source>
</evidence>
<comment type="subcellular location">
    <subcellularLocation>
        <location evidence="1 7">Cell outer membrane</location>
        <topology evidence="1 7">Multi-pass membrane protein</topology>
    </subcellularLocation>
</comment>
<keyword evidence="11" id="KW-1185">Reference proteome</keyword>
<dbReference type="InterPro" id="IPR012910">
    <property type="entry name" value="Plug_dom"/>
</dbReference>
<evidence type="ECO:0000256" key="5">
    <source>
        <dbReference type="ARBA" id="ARBA00023136"/>
    </source>
</evidence>
<evidence type="ECO:0000256" key="8">
    <source>
        <dbReference type="SAM" id="SignalP"/>
    </source>
</evidence>
<dbReference type="InterPro" id="IPR039426">
    <property type="entry name" value="TonB-dep_rcpt-like"/>
</dbReference>
<reference evidence="11" key="1">
    <citation type="journal article" date="2019" name="Int. J. Syst. Evol. Microbiol.">
        <title>The Global Catalogue of Microorganisms (GCM) 10K type strain sequencing project: providing services to taxonomists for standard genome sequencing and annotation.</title>
        <authorList>
            <consortium name="The Broad Institute Genomics Platform"/>
            <consortium name="The Broad Institute Genome Sequencing Center for Infectious Disease"/>
            <person name="Wu L."/>
            <person name="Ma J."/>
        </authorList>
    </citation>
    <scope>NUCLEOTIDE SEQUENCE [LARGE SCALE GENOMIC DNA]</scope>
    <source>
        <strain evidence="11">KCTC 23098</strain>
    </source>
</reference>